<feature type="region of interest" description="Disordered" evidence="1">
    <location>
        <begin position="101"/>
        <end position="125"/>
    </location>
</feature>
<dbReference type="KEGG" id="mtm:MYCTH_2305054"/>
<feature type="transmembrane region" description="Helical" evidence="2">
    <location>
        <begin position="16"/>
        <end position="35"/>
    </location>
</feature>
<evidence type="ECO:0000313" key="3">
    <source>
        <dbReference type="EMBL" id="AEO58054.1"/>
    </source>
</evidence>
<reference evidence="3 4" key="1">
    <citation type="journal article" date="2011" name="Nat. Biotechnol.">
        <title>Comparative genomic analysis of the thermophilic biomass-degrading fungi Myceliophthora thermophila and Thielavia terrestris.</title>
        <authorList>
            <person name="Berka R.M."/>
            <person name="Grigoriev I.V."/>
            <person name="Otillar R."/>
            <person name="Salamov A."/>
            <person name="Grimwood J."/>
            <person name="Reid I."/>
            <person name="Ishmael N."/>
            <person name="John T."/>
            <person name="Darmond C."/>
            <person name="Moisan M.-C."/>
            <person name="Henrissat B."/>
            <person name="Coutinho P.M."/>
            <person name="Lombard V."/>
            <person name="Natvig D.O."/>
            <person name="Lindquist E."/>
            <person name="Schmutz J."/>
            <person name="Lucas S."/>
            <person name="Harris P."/>
            <person name="Powlowski J."/>
            <person name="Bellemare A."/>
            <person name="Taylor D."/>
            <person name="Butler G."/>
            <person name="de Vries R.P."/>
            <person name="Allijn I.E."/>
            <person name="van den Brink J."/>
            <person name="Ushinsky S."/>
            <person name="Storms R."/>
            <person name="Powell A.J."/>
            <person name="Paulsen I.T."/>
            <person name="Elbourne L.D.H."/>
            <person name="Baker S.E."/>
            <person name="Magnuson J."/>
            <person name="LaBoissiere S."/>
            <person name="Clutterbuck A.J."/>
            <person name="Martinez D."/>
            <person name="Wogulis M."/>
            <person name="de Leon A.L."/>
            <person name="Rey M.W."/>
            <person name="Tsang A."/>
        </authorList>
    </citation>
    <scope>NUCLEOTIDE SEQUENCE [LARGE SCALE GENOMIC DNA]</scope>
    <source>
        <strain evidence="4">ATCC 42464 / BCRC 31852 / DSM 1799</strain>
    </source>
</reference>
<feature type="compositionally biased region" description="Polar residues" evidence="1">
    <location>
        <begin position="520"/>
        <end position="529"/>
    </location>
</feature>
<proteinExistence type="predicted"/>
<sequence length="579" mass="61887">MLAATKRWFRRNRTPIAIGLGVVGAGYIVANYVSAKLRDARERMSSDRIAKENLRRRFEQNQEDCTFTVLALLPTATANILKAMDTEQITYEIQQIKGSTAARTRSIGSTSPPSMSEANAADDDGRSIITVSAQSEAGMQTTQISVATPSSAAAPESHAATAPPETALAPPKPRKTKRQLWDDLKISAIARAFTLLYTLSLLTMLTRIQLNLLGRRSYLSSVVSLATGGNAAPGTINLENNDDDGAEEAYGTDFEVNRKYLTFSWWLLNRGWVDVMHRVEAAVRQVFGHLSPRDTISLHTFSQLTHDVRSIVEGSGPSTEARTAWLPFLLPPVDMEDFVLRESGVLEPDPIDNVAAAAAAQGTSPTPATSAPPSTAAASLRRLLDETADLIESPHFAHVHTQLLDAGFSALLEQKVVSGVFDANSTPFAAADPLGGAGAGAILGNRAVLLPKILSVLTRQAHAIGQGMSDAVPPTVNVNEYLQAMEAVPDLEAFAAVVYSSNWQAEIVPDDGADGESRPHSQPQPQLQPGVSKALPQVGGAHGEGQHQGLGESSTVFVDGEEGQTRLFDSAWERASASK</sequence>
<dbReference type="HOGENOM" id="CLU_017002_3_0_1"/>
<keyword evidence="2" id="KW-0472">Membrane</keyword>
<dbReference type="RefSeq" id="XP_003663299.1">
    <property type="nucleotide sequence ID" value="XM_003663251.1"/>
</dbReference>
<organism evidence="3 4">
    <name type="scientific">Thermothelomyces thermophilus (strain ATCC 42464 / BCRC 31852 / DSM 1799)</name>
    <name type="common">Sporotrichum thermophile</name>
    <dbReference type="NCBI Taxonomy" id="573729"/>
    <lineage>
        <taxon>Eukaryota</taxon>
        <taxon>Fungi</taxon>
        <taxon>Dikarya</taxon>
        <taxon>Ascomycota</taxon>
        <taxon>Pezizomycotina</taxon>
        <taxon>Sordariomycetes</taxon>
        <taxon>Sordariomycetidae</taxon>
        <taxon>Sordariales</taxon>
        <taxon>Chaetomiaceae</taxon>
        <taxon>Thermothelomyces</taxon>
    </lineage>
</organism>
<feature type="compositionally biased region" description="Low complexity" evidence="1">
    <location>
        <begin position="147"/>
        <end position="169"/>
    </location>
</feature>
<feature type="region of interest" description="Disordered" evidence="1">
    <location>
        <begin position="357"/>
        <end position="377"/>
    </location>
</feature>
<protein>
    <recommendedName>
        <fullName evidence="5">Peroxin-3</fullName>
    </recommendedName>
</protein>
<dbReference type="AlphaFoldDB" id="G2QBX2"/>
<dbReference type="OMA" id="HRGWKDL"/>
<dbReference type="Pfam" id="PF04882">
    <property type="entry name" value="Peroxin-3"/>
    <property type="match status" value="1"/>
</dbReference>
<dbReference type="GO" id="GO:0005778">
    <property type="term" value="C:peroxisomal membrane"/>
    <property type="evidence" value="ECO:0007669"/>
    <property type="project" value="InterPro"/>
</dbReference>
<dbReference type="GO" id="GO:0045046">
    <property type="term" value="P:protein import into peroxisome membrane"/>
    <property type="evidence" value="ECO:0007669"/>
    <property type="project" value="TreeGrafter"/>
</dbReference>
<dbReference type="eggNOG" id="KOG4444">
    <property type="taxonomic scope" value="Eukaryota"/>
</dbReference>
<keyword evidence="2" id="KW-1133">Transmembrane helix</keyword>
<feature type="compositionally biased region" description="Polar residues" evidence="1">
    <location>
        <begin position="101"/>
        <end position="117"/>
    </location>
</feature>
<dbReference type="PANTHER" id="PTHR28080:SF1">
    <property type="entry name" value="PEROXISOMAL BIOGENESIS FACTOR 3"/>
    <property type="match status" value="1"/>
</dbReference>
<evidence type="ECO:0000256" key="1">
    <source>
        <dbReference type="SAM" id="MobiDB-lite"/>
    </source>
</evidence>
<evidence type="ECO:0008006" key="5">
    <source>
        <dbReference type="Google" id="ProtNLM"/>
    </source>
</evidence>
<gene>
    <name evidence="3" type="ORF">MYCTH_2305054</name>
</gene>
<feature type="transmembrane region" description="Helical" evidence="2">
    <location>
        <begin position="184"/>
        <end position="205"/>
    </location>
</feature>
<evidence type="ECO:0000256" key="2">
    <source>
        <dbReference type="SAM" id="Phobius"/>
    </source>
</evidence>
<dbReference type="InParanoid" id="G2QBX2"/>
<dbReference type="OrthoDB" id="45930at2759"/>
<dbReference type="InterPro" id="IPR006966">
    <property type="entry name" value="Peroxin-3"/>
</dbReference>
<evidence type="ECO:0000313" key="4">
    <source>
        <dbReference type="Proteomes" id="UP000007322"/>
    </source>
</evidence>
<name>G2QBX2_THET4</name>
<accession>G2QBX2</accession>
<dbReference type="GO" id="GO:0030674">
    <property type="term" value="F:protein-macromolecule adaptor activity"/>
    <property type="evidence" value="ECO:0007669"/>
    <property type="project" value="TreeGrafter"/>
</dbReference>
<dbReference type="PANTHER" id="PTHR28080">
    <property type="entry name" value="PEROXISOMAL BIOGENESIS FACTOR 3"/>
    <property type="match status" value="1"/>
</dbReference>
<dbReference type="GeneID" id="11507925"/>
<dbReference type="EMBL" id="CP003004">
    <property type="protein sequence ID" value="AEO58054.1"/>
    <property type="molecule type" value="Genomic_DNA"/>
</dbReference>
<keyword evidence="2" id="KW-0812">Transmembrane</keyword>
<dbReference type="Proteomes" id="UP000007322">
    <property type="component" value="Chromosome 3"/>
</dbReference>
<keyword evidence="4" id="KW-1185">Reference proteome</keyword>
<dbReference type="STRING" id="573729.G2QBX2"/>
<dbReference type="VEuPathDB" id="FungiDB:MYCTH_2305054"/>
<feature type="region of interest" description="Disordered" evidence="1">
    <location>
        <begin position="508"/>
        <end position="562"/>
    </location>
</feature>
<feature type="region of interest" description="Disordered" evidence="1">
    <location>
        <begin position="145"/>
        <end position="174"/>
    </location>
</feature>